<proteinExistence type="predicted"/>
<dbReference type="GO" id="GO:0004725">
    <property type="term" value="F:protein tyrosine phosphatase activity"/>
    <property type="evidence" value="ECO:0007669"/>
    <property type="project" value="InterPro"/>
</dbReference>
<dbReference type="InterPro" id="IPR000387">
    <property type="entry name" value="Tyr_Pase_dom"/>
</dbReference>
<dbReference type="Proteomes" id="UP000093561">
    <property type="component" value="Unassembled WGS sequence"/>
</dbReference>
<reference evidence="5" key="3">
    <citation type="submission" date="2024-02" db="UniProtKB">
        <authorList>
            <consortium name="WormBaseParasite"/>
        </authorList>
    </citation>
    <scope>IDENTIFICATION</scope>
    <source>
        <strain evidence="5">pt0022</strain>
    </source>
</reference>
<dbReference type="SUPFAM" id="SSF52799">
    <property type="entry name" value="(Phosphotyrosine protein) phosphatases II"/>
    <property type="match status" value="1"/>
</dbReference>
<feature type="domain" description="Tyrosine-protein phosphatase" evidence="2">
    <location>
        <begin position="278"/>
        <end position="588"/>
    </location>
</feature>
<keyword evidence="1" id="KW-0812">Transmembrane</keyword>
<dbReference type="PROSITE" id="PS50055">
    <property type="entry name" value="TYR_PHOSPHATASE_PTP"/>
    <property type="match status" value="1"/>
</dbReference>
<protein>
    <submittedName>
        <fullName evidence="5">Protein-tyrosine phosphatase containing protein</fullName>
    </submittedName>
</protein>
<evidence type="ECO:0000313" key="5">
    <source>
        <dbReference type="WBParaSite" id="mrna-Wban_10444"/>
    </source>
</evidence>
<reference evidence="4" key="1">
    <citation type="submission" date="2015-03" db="EMBL/GenBank/DDBJ databases">
        <title>Wuchereria bancrofti Genome Sequencing Papua New Guinea Strain.</title>
        <authorList>
            <person name="Small S.T."/>
            <person name="Serre D."/>
            <person name="Zimmerman P.A."/>
        </authorList>
    </citation>
    <scope>NUCLEOTIDE SEQUENCE [LARGE SCALE GENOMIC DNA]</scope>
    <source>
        <strain evidence="4">pt0022</strain>
    </source>
</reference>
<dbReference type="SMART" id="SM00404">
    <property type="entry name" value="PTPc_motif"/>
    <property type="match status" value="1"/>
</dbReference>
<feature type="transmembrane region" description="Helical" evidence="1">
    <location>
        <begin position="12"/>
        <end position="30"/>
    </location>
</feature>
<dbReference type="Gene3D" id="3.90.190.10">
    <property type="entry name" value="Protein tyrosine phosphatase superfamily"/>
    <property type="match status" value="1"/>
</dbReference>
<dbReference type="PROSITE" id="PS50056">
    <property type="entry name" value="TYR_PHOSPHATASE_2"/>
    <property type="match status" value="1"/>
</dbReference>
<feature type="domain" description="Tyrosine specific protein phosphatases" evidence="3">
    <location>
        <begin position="503"/>
        <end position="579"/>
    </location>
</feature>
<evidence type="ECO:0000256" key="1">
    <source>
        <dbReference type="SAM" id="Phobius"/>
    </source>
</evidence>
<dbReference type="InterPro" id="IPR052782">
    <property type="entry name" value="Oocyte-zygote_transition_reg"/>
</dbReference>
<dbReference type="InterPro" id="IPR000242">
    <property type="entry name" value="PTP_cat"/>
</dbReference>
<organism evidence="4 5">
    <name type="scientific">Wuchereria bancrofti</name>
    <dbReference type="NCBI Taxonomy" id="6293"/>
    <lineage>
        <taxon>Eukaryota</taxon>
        <taxon>Metazoa</taxon>
        <taxon>Ecdysozoa</taxon>
        <taxon>Nematoda</taxon>
        <taxon>Chromadorea</taxon>
        <taxon>Rhabditida</taxon>
        <taxon>Spirurina</taxon>
        <taxon>Spiruromorpha</taxon>
        <taxon>Filarioidea</taxon>
        <taxon>Onchocercidae</taxon>
        <taxon>Wuchereria</taxon>
    </lineage>
</organism>
<dbReference type="InterPro" id="IPR029021">
    <property type="entry name" value="Prot-tyrosine_phosphatase-like"/>
</dbReference>
<dbReference type="CDD" id="cd00047">
    <property type="entry name" value="PTPc"/>
    <property type="match status" value="1"/>
</dbReference>
<dbReference type="PANTHER" id="PTHR46163">
    <property type="entry name" value="TYROSINE-PROTEIN PHOSPHATASE-RELATED"/>
    <property type="match status" value="1"/>
</dbReference>
<dbReference type="WBParaSite" id="mrna-Wban_10444">
    <property type="protein sequence ID" value="mrna-Wban_10444"/>
    <property type="gene ID" value="Wban_10444"/>
</dbReference>
<sequence>MLSASNDKELNIELSPMLLINIYFGFSFIFTKKDKDIISVISIAVAVAIAIARLLILLMASEADVSSLASSIELNDALVDSKWFCPGEIHSIMPTGSKWSRRKREVEAIKFHDNIFSHRPFYMRWYEAYKIRALNQRLEQYKIDEMQSFIKQKIQKINDVVRDEEIKLRLISSLVLKPDHIKSDPDYLKRKYGANLIGWLNDVAAELSQPSSKLIKELMRDFSSLKAVDPLSNWTEQSNEFYCRMLERINNFASSMAEMVKYSFIIEPGTITLHLSEYVAEFRQLKTFFERNPLSPEEAKQNAFNQNLDKARNKLFECADISRVILWRKKTTSNNNGPFFPYKPTIRESTNLHHTDDIFHKHISMTNHSTDKSDDFIHASYVRGGPLLNTFILTQAPLPSTINDFWQMVWQERSKYIIMLCKAVDMKRLGLLDKVLPNTCVYYWPRYEHDKVQYGDYIVCNIKMDCTIDPLFNVTHLTVHRVDDEEGFVHKLEHWQYDWNDFTDFYWPLRILRRARLSPAPTIIHCLDGCGRSGTLVTIEVLLMHLLRGSARYDKLVLTTAIFVRLQRRHAISSPLQYLFIYRTLLHWMQPFITSNISRFILGLIFPDWGFIGKYQQMISYRYRFK</sequence>
<dbReference type="PRINTS" id="PR00700">
    <property type="entry name" value="PRTYPHPHTASE"/>
</dbReference>
<dbReference type="Pfam" id="PF00102">
    <property type="entry name" value="Y_phosphatase"/>
    <property type="match status" value="1"/>
</dbReference>
<dbReference type="PROSITE" id="PS00383">
    <property type="entry name" value="TYR_PHOSPHATASE_1"/>
    <property type="match status" value="1"/>
</dbReference>
<dbReference type="InterPro" id="IPR016130">
    <property type="entry name" value="Tyr_Pase_AS"/>
</dbReference>
<dbReference type="SMART" id="SM00194">
    <property type="entry name" value="PTPc"/>
    <property type="match status" value="1"/>
</dbReference>
<reference evidence="4" key="2">
    <citation type="journal article" date="2016" name="Mol. Ecol.">
        <title>Population genomics of the filarial nematode parasite Wuchereria bancrofti from mosquitoes.</title>
        <authorList>
            <person name="Small S.T."/>
            <person name="Reimer L.J."/>
            <person name="Tisch D.J."/>
            <person name="King C.L."/>
            <person name="Christensen B.M."/>
            <person name="Siba P.M."/>
            <person name="Kazura J.W."/>
            <person name="Serre D."/>
            <person name="Zimmerman P.A."/>
        </authorList>
    </citation>
    <scope>NUCLEOTIDE SEQUENCE</scope>
    <source>
        <strain evidence="4">pt0022</strain>
    </source>
</reference>
<evidence type="ECO:0000259" key="2">
    <source>
        <dbReference type="PROSITE" id="PS50055"/>
    </source>
</evidence>
<accession>A0AAF5Q6A7</accession>
<dbReference type="PANTHER" id="PTHR46163:SF7">
    <property type="entry name" value="PROTEIN TYROSINE PHOSPHATASE-LIKE PROTEIN EGG-3"/>
    <property type="match status" value="1"/>
</dbReference>
<name>A0AAF5Q6A7_WUCBA</name>
<keyword evidence="1" id="KW-1133">Transmembrane helix</keyword>
<evidence type="ECO:0000259" key="3">
    <source>
        <dbReference type="PROSITE" id="PS50056"/>
    </source>
</evidence>
<feature type="transmembrane region" description="Helical" evidence="1">
    <location>
        <begin position="37"/>
        <end position="60"/>
    </location>
</feature>
<dbReference type="AlphaFoldDB" id="A0AAF5Q6A7"/>
<dbReference type="InterPro" id="IPR003595">
    <property type="entry name" value="Tyr_Pase_cat"/>
</dbReference>
<keyword evidence="1" id="KW-0472">Membrane</keyword>
<evidence type="ECO:0000313" key="4">
    <source>
        <dbReference type="Proteomes" id="UP000093561"/>
    </source>
</evidence>